<feature type="transmembrane region" description="Helical" evidence="1">
    <location>
        <begin position="75"/>
        <end position="94"/>
    </location>
</feature>
<proteinExistence type="predicted"/>
<gene>
    <name evidence="2" type="ORF">CRENBAI_001806</name>
</gene>
<evidence type="ECO:0000256" key="1">
    <source>
        <dbReference type="SAM" id="Phobius"/>
    </source>
</evidence>
<reference evidence="2 3" key="1">
    <citation type="submission" date="2021-06" db="EMBL/GenBank/DDBJ databases">
        <authorList>
            <person name="Palmer J.M."/>
        </authorList>
    </citation>
    <scope>NUCLEOTIDE SEQUENCE [LARGE SCALE GENOMIC DNA]</scope>
    <source>
        <strain evidence="2 3">MEX-2019</strain>
        <tissue evidence="2">Muscle</tissue>
    </source>
</reference>
<feature type="transmembrane region" description="Helical" evidence="1">
    <location>
        <begin position="49"/>
        <end position="68"/>
    </location>
</feature>
<evidence type="ECO:0000313" key="3">
    <source>
        <dbReference type="Proteomes" id="UP001311232"/>
    </source>
</evidence>
<dbReference type="Proteomes" id="UP001311232">
    <property type="component" value="Unassembled WGS sequence"/>
</dbReference>
<name>A0AAV9SFK2_9TELE</name>
<keyword evidence="1" id="KW-0812">Transmembrane</keyword>
<keyword evidence="3" id="KW-1185">Reference proteome</keyword>
<comment type="caution">
    <text evidence="2">The sequence shown here is derived from an EMBL/GenBank/DDBJ whole genome shotgun (WGS) entry which is preliminary data.</text>
</comment>
<keyword evidence="1" id="KW-1133">Transmembrane helix</keyword>
<dbReference type="AlphaFoldDB" id="A0AAV9SFK2"/>
<keyword evidence="1" id="KW-0472">Membrane</keyword>
<evidence type="ECO:0000313" key="2">
    <source>
        <dbReference type="EMBL" id="KAK5620135.1"/>
    </source>
</evidence>
<dbReference type="EMBL" id="JAHHUM010000393">
    <property type="protein sequence ID" value="KAK5620135.1"/>
    <property type="molecule type" value="Genomic_DNA"/>
</dbReference>
<sequence length="111" mass="12565">METSLDLSTKKKGKQKKKKVFPCFGILSTRIHGKQVPEWKDFKTAVHVYILQLSLYPTFAPLATMLLCFPHMSCLLMPTVSVHCFWSVSVAVYIGTTNGRLHTTVCTYILI</sequence>
<accession>A0AAV9SFK2</accession>
<protein>
    <submittedName>
        <fullName evidence="2">Uncharacterized protein</fullName>
    </submittedName>
</protein>
<organism evidence="2 3">
    <name type="scientific">Crenichthys baileyi</name>
    <name type="common">White River springfish</name>
    <dbReference type="NCBI Taxonomy" id="28760"/>
    <lineage>
        <taxon>Eukaryota</taxon>
        <taxon>Metazoa</taxon>
        <taxon>Chordata</taxon>
        <taxon>Craniata</taxon>
        <taxon>Vertebrata</taxon>
        <taxon>Euteleostomi</taxon>
        <taxon>Actinopterygii</taxon>
        <taxon>Neopterygii</taxon>
        <taxon>Teleostei</taxon>
        <taxon>Neoteleostei</taxon>
        <taxon>Acanthomorphata</taxon>
        <taxon>Ovalentaria</taxon>
        <taxon>Atherinomorphae</taxon>
        <taxon>Cyprinodontiformes</taxon>
        <taxon>Goodeidae</taxon>
        <taxon>Crenichthys</taxon>
    </lineage>
</organism>